<keyword evidence="4" id="KW-1003">Cell membrane</keyword>
<evidence type="ECO:0000259" key="9">
    <source>
        <dbReference type="Pfam" id="PF01052"/>
    </source>
</evidence>
<comment type="similarity">
    <text evidence="2">Belongs to the FliN/MopA/SpaO family.</text>
</comment>
<dbReference type="EMBL" id="NJGG01000001">
    <property type="protein sequence ID" value="OXL15558.1"/>
    <property type="molecule type" value="Genomic_DNA"/>
</dbReference>
<evidence type="ECO:0000256" key="1">
    <source>
        <dbReference type="ARBA" id="ARBA00004413"/>
    </source>
</evidence>
<dbReference type="OrthoDB" id="9773459at2"/>
<dbReference type="InterPro" id="IPR051469">
    <property type="entry name" value="FliN/MopA/SpaO"/>
</dbReference>
<proteinExistence type="inferred from homology"/>
<dbReference type="Gene3D" id="2.30.330.10">
    <property type="entry name" value="SpoA-like"/>
    <property type="match status" value="1"/>
</dbReference>
<gene>
    <name evidence="10" type="primary">fliN</name>
    <name evidence="10" type="ORF">AOC33_00190</name>
</gene>
<protein>
    <recommendedName>
        <fullName evidence="3">Flagellar motor switch protein FliN</fullName>
    </recommendedName>
</protein>
<keyword evidence="6" id="KW-0283">Flagellar rotation</keyword>
<dbReference type="RefSeq" id="WP_089514597.1">
    <property type="nucleotide sequence ID" value="NZ_NJGG01000001.1"/>
</dbReference>
<accession>A0A229FVG5</accession>
<evidence type="ECO:0000256" key="6">
    <source>
        <dbReference type="ARBA" id="ARBA00022779"/>
    </source>
</evidence>
<keyword evidence="10" id="KW-0966">Cell projection</keyword>
<dbReference type="GO" id="GO:0071973">
    <property type="term" value="P:bacterial-type flagellum-dependent cell motility"/>
    <property type="evidence" value="ECO:0007669"/>
    <property type="project" value="InterPro"/>
</dbReference>
<dbReference type="Proteomes" id="UP000215188">
    <property type="component" value="Unassembled WGS sequence"/>
</dbReference>
<keyword evidence="11" id="KW-1185">Reference proteome</keyword>
<reference evidence="10 11" key="1">
    <citation type="submission" date="2017-06" db="EMBL/GenBank/DDBJ databases">
        <title>Reclassification of a Polynucleobacter cosmopolitanus strain isolated from tropical Lake Victoria as Polynucleobacter victoriensis comb. nov.</title>
        <authorList>
            <person name="Hahn M.W."/>
        </authorList>
    </citation>
    <scope>NUCLEOTIDE SEQUENCE [LARGE SCALE GENOMIC DNA]</scope>
    <source>
        <strain evidence="10 11">MWH-MoIso2</strain>
    </source>
</reference>
<dbReference type="GO" id="GO:0006935">
    <property type="term" value="P:chemotaxis"/>
    <property type="evidence" value="ECO:0007669"/>
    <property type="project" value="UniProtKB-KW"/>
</dbReference>
<comment type="caution">
    <text evidence="10">The sequence shown here is derived from an EMBL/GenBank/DDBJ whole genome shotgun (WGS) entry which is preliminary data.</text>
</comment>
<dbReference type="PANTHER" id="PTHR43484:SF1">
    <property type="entry name" value="FLAGELLAR MOTOR SWITCH PROTEIN FLIN"/>
    <property type="match status" value="1"/>
</dbReference>
<feature type="domain" description="Flagellar motor switch protein FliN-like C-terminal" evidence="9">
    <location>
        <begin position="44"/>
        <end position="113"/>
    </location>
</feature>
<evidence type="ECO:0000256" key="7">
    <source>
        <dbReference type="ARBA" id="ARBA00023136"/>
    </source>
</evidence>
<dbReference type="InterPro" id="IPR001543">
    <property type="entry name" value="FliN-like_C"/>
</dbReference>
<dbReference type="InterPro" id="IPR012826">
    <property type="entry name" value="FliN"/>
</dbReference>
<organism evidence="10 11">
    <name type="scientific">Polynucleobacter cosmopolitanus</name>
    <dbReference type="NCBI Taxonomy" id="351345"/>
    <lineage>
        <taxon>Bacteria</taxon>
        <taxon>Pseudomonadati</taxon>
        <taxon>Pseudomonadota</taxon>
        <taxon>Betaproteobacteria</taxon>
        <taxon>Burkholderiales</taxon>
        <taxon>Burkholderiaceae</taxon>
        <taxon>Polynucleobacter</taxon>
    </lineage>
</organism>
<evidence type="ECO:0000256" key="5">
    <source>
        <dbReference type="ARBA" id="ARBA00022500"/>
    </source>
</evidence>
<dbReference type="GO" id="GO:0009425">
    <property type="term" value="C:bacterial-type flagellum basal body"/>
    <property type="evidence" value="ECO:0007669"/>
    <property type="project" value="InterPro"/>
</dbReference>
<keyword evidence="5" id="KW-0145">Chemotaxis</keyword>
<dbReference type="AlphaFoldDB" id="A0A229FVG5"/>
<dbReference type="GO" id="GO:0005886">
    <property type="term" value="C:plasma membrane"/>
    <property type="evidence" value="ECO:0007669"/>
    <property type="project" value="UniProtKB-SubCell"/>
</dbReference>
<dbReference type="NCBIfam" id="TIGR02480">
    <property type="entry name" value="fliN"/>
    <property type="match status" value="1"/>
</dbReference>
<dbReference type="SUPFAM" id="SSF101801">
    <property type="entry name" value="Surface presentation of antigens (SPOA)"/>
    <property type="match status" value="1"/>
</dbReference>
<evidence type="ECO:0000313" key="10">
    <source>
        <dbReference type="EMBL" id="OXL15558.1"/>
    </source>
</evidence>
<comment type="subcellular location">
    <subcellularLocation>
        <location evidence="1">Cell membrane</location>
        <topology evidence="1">Peripheral membrane protein</topology>
        <orientation evidence="1">Cytoplasmic side</orientation>
    </subcellularLocation>
</comment>
<dbReference type="Pfam" id="PF01052">
    <property type="entry name" value="FliMN_C"/>
    <property type="match status" value="1"/>
</dbReference>
<evidence type="ECO:0000256" key="8">
    <source>
        <dbReference type="SAM" id="MobiDB-lite"/>
    </source>
</evidence>
<evidence type="ECO:0000256" key="2">
    <source>
        <dbReference type="ARBA" id="ARBA00009226"/>
    </source>
</evidence>
<dbReference type="PRINTS" id="PR00956">
    <property type="entry name" value="FLGMOTORFLIN"/>
</dbReference>
<dbReference type="GO" id="GO:0003774">
    <property type="term" value="F:cytoskeletal motor activity"/>
    <property type="evidence" value="ECO:0007669"/>
    <property type="project" value="InterPro"/>
</dbReference>
<dbReference type="PANTHER" id="PTHR43484">
    <property type="match status" value="1"/>
</dbReference>
<feature type="region of interest" description="Disordered" evidence="8">
    <location>
        <begin position="1"/>
        <end position="32"/>
    </location>
</feature>
<keyword evidence="7" id="KW-0472">Membrane</keyword>
<evidence type="ECO:0000313" key="11">
    <source>
        <dbReference type="Proteomes" id="UP000215188"/>
    </source>
</evidence>
<sequence>MAEENNPDSPGNITPELPADSSSVFKDLNMGDVSEENPQSIDFILDIPVQLTVELGRTKMPIKNLVRLTQGSVVPLNTNVAEPLDVYVNGTLVAKAEIVVIQDKFGIRLTDIISPAERMRRLSRQ</sequence>
<dbReference type="InterPro" id="IPR001172">
    <property type="entry name" value="FliN_T3SS_HrcQb"/>
</dbReference>
<keyword evidence="10" id="KW-0282">Flagellum</keyword>
<evidence type="ECO:0000256" key="4">
    <source>
        <dbReference type="ARBA" id="ARBA00022475"/>
    </source>
</evidence>
<dbReference type="InterPro" id="IPR036429">
    <property type="entry name" value="SpoA-like_sf"/>
</dbReference>
<evidence type="ECO:0000256" key="3">
    <source>
        <dbReference type="ARBA" id="ARBA00021897"/>
    </source>
</evidence>
<name>A0A229FVG5_9BURK</name>
<keyword evidence="10" id="KW-0969">Cilium</keyword>